<dbReference type="EMBL" id="JAYGGQ010000010">
    <property type="protein sequence ID" value="MEA5455763.1"/>
    <property type="molecule type" value="Genomic_DNA"/>
</dbReference>
<evidence type="ECO:0000259" key="1">
    <source>
        <dbReference type="Pfam" id="PF13649"/>
    </source>
</evidence>
<protein>
    <submittedName>
        <fullName evidence="2">Methyltransferase domain-containing protein</fullName>
    </submittedName>
</protein>
<dbReference type="CDD" id="cd02440">
    <property type="entry name" value="AdoMet_MTases"/>
    <property type="match status" value="1"/>
</dbReference>
<dbReference type="Gene3D" id="3.40.50.150">
    <property type="entry name" value="Vaccinia Virus protein VP39"/>
    <property type="match status" value="1"/>
</dbReference>
<keyword evidence="2" id="KW-0489">Methyltransferase</keyword>
<dbReference type="PANTHER" id="PTHR42912">
    <property type="entry name" value="METHYLTRANSFERASE"/>
    <property type="match status" value="1"/>
</dbReference>
<evidence type="ECO:0000313" key="3">
    <source>
        <dbReference type="Proteomes" id="UP001304769"/>
    </source>
</evidence>
<keyword evidence="3" id="KW-1185">Reference proteome</keyword>
<proteinExistence type="predicted"/>
<comment type="caution">
    <text evidence="2">The sequence shown here is derived from an EMBL/GenBank/DDBJ whole genome shotgun (WGS) entry which is preliminary data.</text>
</comment>
<dbReference type="GO" id="GO:0008168">
    <property type="term" value="F:methyltransferase activity"/>
    <property type="evidence" value="ECO:0007669"/>
    <property type="project" value="UniProtKB-KW"/>
</dbReference>
<dbReference type="Proteomes" id="UP001304769">
    <property type="component" value="Unassembled WGS sequence"/>
</dbReference>
<dbReference type="InterPro" id="IPR050508">
    <property type="entry name" value="Methyltransf_Superfamily"/>
</dbReference>
<dbReference type="SUPFAM" id="SSF53335">
    <property type="entry name" value="S-adenosyl-L-methionine-dependent methyltransferases"/>
    <property type="match status" value="1"/>
</dbReference>
<gene>
    <name evidence="2" type="ORF">SPF06_13595</name>
</gene>
<dbReference type="InterPro" id="IPR041698">
    <property type="entry name" value="Methyltransf_25"/>
</dbReference>
<accession>A0ABU5T7U0</accession>
<evidence type="ECO:0000313" key="2">
    <source>
        <dbReference type="EMBL" id="MEA5455763.1"/>
    </source>
</evidence>
<keyword evidence="2" id="KW-0808">Transferase</keyword>
<dbReference type="Pfam" id="PF13649">
    <property type="entry name" value="Methyltransf_25"/>
    <property type="match status" value="1"/>
</dbReference>
<dbReference type="GO" id="GO:0032259">
    <property type="term" value="P:methylation"/>
    <property type="evidence" value="ECO:0007669"/>
    <property type="project" value="UniProtKB-KW"/>
</dbReference>
<organism evidence="2 3">
    <name type="scientific">Sinomonas terricola</name>
    <dbReference type="NCBI Taxonomy" id="3110330"/>
    <lineage>
        <taxon>Bacteria</taxon>
        <taxon>Bacillati</taxon>
        <taxon>Actinomycetota</taxon>
        <taxon>Actinomycetes</taxon>
        <taxon>Micrococcales</taxon>
        <taxon>Micrococcaceae</taxon>
        <taxon>Sinomonas</taxon>
    </lineage>
</organism>
<reference evidence="2 3" key="1">
    <citation type="submission" date="2023-12" db="EMBL/GenBank/DDBJ databases">
        <title>Sinomonas terricola sp. nov, isolated from litchi orchard soil in Guangdong, PR China.</title>
        <authorList>
            <person name="Jiaxin W."/>
            <person name="Yang Z."/>
            <person name="Honghui Z."/>
        </authorList>
    </citation>
    <scope>NUCLEOTIDE SEQUENCE [LARGE SCALE GENOMIC DNA]</scope>
    <source>
        <strain evidence="2 3">JGH33</strain>
    </source>
</reference>
<feature type="domain" description="Methyltransferase" evidence="1">
    <location>
        <begin position="51"/>
        <end position="143"/>
    </location>
</feature>
<dbReference type="RefSeq" id="WP_323279643.1">
    <property type="nucleotide sequence ID" value="NZ_JAYGGQ010000010.1"/>
</dbReference>
<sequence length="160" mass="16765">MSEDLLSMTRNAYDVVAQSYARLLPDASYEAPLDAAMIEHFATQLAPGARVLDAGCGAGRMLAHLASLDPSLSLSGLDLSPAMVAEARTANPGIEIAVGELAALGYEDSSFDGVLAWYSIIHTPTDGLGAIFDEFHRVLKADGLLLALFAPFDGDPIGPC</sequence>
<name>A0ABU5T7U0_9MICC</name>
<dbReference type="InterPro" id="IPR029063">
    <property type="entry name" value="SAM-dependent_MTases_sf"/>
</dbReference>